<evidence type="ECO:0000256" key="2">
    <source>
        <dbReference type="ARBA" id="ARBA00022448"/>
    </source>
</evidence>
<dbReference type="RefSeq" id="WP_097442225.1">
    <property type="nucleotide sequence ID" value="NZ_NBWU01000001.1"/>
</dbReference>
<dbReference type="InterPro" id="IPR037066">
    <property type="entry name" value="Plug_dom_sf"/>
</dbReference>
<evidence type="ECO:0000256" key="7">
    <source>
        <dbReference type="PROSITE-ProRule" id="PRU01360"/>
    </source>
</evidence>
<dbReference type="Proteomes" id="UP000219559">
    <property type="component" value="Unassembled WGS sequence"/>
</dbReference>
<comment type="caution">
    <text evidence="9">The sequence shown here is derived from an EMBL/GenBank/DDBJ whole genome shotgun (WGS) entry which is preliminary data.</text>
</comment>
<evidence type="ECO:0000259" key="8">
    <source>
        <dbReference type="Pfam" id="PF07715"/>
    </source>
</evidence>
<protein>
    <recommendedName>
        <fullName evidence="8">TonB-dependent receptor plug domain-containing protein</fullName>
    </recommendedName>
</protein>
<dbReference type="EMBL" id="NBWU01000001">
    <property type="protein sequence ID" value="PCE66703.1"/>
    <property type="molecule type" value="Genomic_DNA"/>
</dbReference>
<evidence type="ECO:0000256" key="3">
    <source>
        <dbReference type="ARBA" id="ARBA00022452"/>
    </source>
</evidence>
<evidence type="ECO:0000313" key="10">
    <source>
        <dbReference type="Proteomes" id="UP000219559"/>
    </source>
</evidence>
<keyword evidence="5 7" id="KW-0472">Membrane</keyword>
<dbReference type="AlphaFoldDB" id="A0A2A4GE39"/>
<evidence type="ECO:0000256" key="5">
    <source>
        <dbReference type="ARBA" id="ARBA00023136"/>
    </source>
</evidence>
<dbReference type="NCBIfam" id="TIGR04056">
    <property type="entry name" value="OMP_RagA_SusC"/>
    <property type="match status" value="1"/>
</dbReference>
<dbReference type="InterPro" id="IPR012910">
    <property type="entry name" value="Plug_dom"/>
</dbReference>
<sequence length="1023" mass="112488">MGKKLLTIYLMVGLLSLGQLWAQETTLKGRVLDTDGIPIPWVNILVKGTTNGVNTNDDGQFEIQLALGDTLQFSSIGFADKEVVVNHTNDLTITLKSSEEQLDEIIVVGYGTQIKSKVTSAVTAVEGEVLQNRPVASIQEALVGTAPGLNINQNNGAPGSAPNINIRGLSTIGNSSGVLVLIDGIEGSLADLNPDMVAEISVLKDASAAAIYGARGANGVILVTTKKGGKSQKMRVDFTADLGIQAPTTIPELVSGLEFMEMKNRALEYEGSLPEYSEATLALMRSGGFANTDWAKELYGQSSVRTNYALNISGGDKKTTYYLGLGALDQGGIVRGSDEFKRYNIRLKLDSQITDWLRVGTNTAWANRDRDNVLINTGRALRAAPFFPITQADGTYVVGLGGDSSNPIMRSESGSFNREDRDVMETQLYAELQLAKGLSFEQRFSAKKTLTNGAIWENAVDYITLDVGDDGYTDEIPIMANPTDRKYSKRSEKNLRLTTQSFLRYNWKNDNHFIKTLAGFQTEENKNEAFRVGRIGYLNNSIQDIDLGSDPDPAIGDGKGSTSSAAEWSIVSLFGRVNYDYKNKYFLEASFRYDGTSRFASGKKWGFFPSVSVGWNLKNEAFLQNASGVDLLKLRASVGQLGDAFKVGNYATYQTVDVNPGYVWPDGPSQGFATGRAANKDITWETATVTNLGFDASFWRGKLSLQAEYFTNKRTDILGTPDVPTEFGLQAPPQNVRDVKSWGWEFSVSHKNDIGELGYEIMVNLSDQRNELTDLGSSKPDIGNEILDQGHPVNAYYGYRTDGLITSQEDLDAYLANNTLNGPFAPYIGGVKLKDISGPEGQPDGIIDPLHDREVFDDNQNHYRLGTRLALDYKGVFFSAMIDGVLDRQVVFRGAQFEIPFSGGVGTPFAFQREAFDPAAPNAHAALPILKPELVRYDFSDYWLRDASYIRMRNISIGYDFSKKVMSRISFLQGLRLYASAENPFMIWTNYFAKDYGWDPQLPPGEVAYPLARTISMGLNVTF</sequence>
<keyword evidence="4 7" id="KW-0812">Transmembrane</keyword>
<accession>A0A2A4GE39</accession>
<evidence type="ECO:0000313" key="9">
    <source>
        <dbReference type="EMBL" id="PCE66703.1"/>
    </source>
</evidence>
<dbReference type="Pfam" id="PF13715">
    <property type="entry name" value="CarbopepD_reg_2"/>
    <property type="match status" value="1"/>
</dbReference>
<dbReference type="InterPro" id="IPR023997">
    <property type="entry name" value="TonB-dep_OMP_SusC/RagA_CS"/>
</dbReference>
<dbReference type="SUPFAM" id="SSF56935">
    <property type="entry name" value="Porins"/>
    <property type="match status" value="1"/>
</dbReference>
<organism evidence="9 10">
    <name type="scientific">Sediminicola luteus</name>
    <dbReference type="NCBI Taxonomy" id="319238"/>
    <lineage>
        <taxon>Bacteria</taxon>
        <taxon>Pseudomonadati</taxon>
        <taxon>Bacteroidota</taxon>
        <taxon>Flavobacteriia</taxon>
        <taxon>Flavobacteriales</taxon>
        <taxon>Flavobacteriaceae</taxon>
        <taxon>Sediminicola</taxon>
    </lineage>
</organism>
<dbReference type="Gene3D" id="2.60.40.1120">
    <property type="entry name" value="Carboxypeptidase-like, regulatory domain"/>
    <property type="match status" value="1"/>
</dbReference>
<evidence type="ECO:0000256" key="1">
    <source>
        <dbReference type="ARBA" id="ARBA00004571"/>
    </source>
</evidence>
<reference evidence="9 10" key="1">
    <citation type="submission" date="2017-04" db="EMBL/GenBank/DDBJ databases">
        <title>A new member of the family Flavobacteriaceae isolated from ascidians.</title>
        <authorList>
            <person name="Chen L."/>
        </authorList>
    </citation>
    <scope>NUCLEOTIDE SEQUENCE [LARGE SCALE GENOMIC DNA]</scope>
    <source>
        <strain evidence="9 10">HQA918</strain>
    </source>
</reference>
<dbReference type="Gene3D" id="2.40.170.20">
    <property type="entry name" value="TonB-dependent receptor, beta-barrel domain"/>
    <property type="match status" value="1"/>
</dbReference>
<comment type="subcellular location">
    <subcellularLocation>
        <location evidence="1 7">Cell outer membrane</location>
        <topology evidence="1 7">Multi-pass membrane protein</topology>
    </subcellularLocation>
</comment>
<dbReference type="OrthoDB" id="1404922at2"/>
<dbReference type="Pfam" id="PF07715">
    <property type="entry name" value="Plug"/>
    <property type="match status" value="1"/>
</dbReference>
<dbReference type="NCBIfam" id="TIGR04057">
    <property type="entry name" value="SusC_RagA_signa"/>
    <property type="match status" value="1"/>
</dbReference>
<name>A0A2A4GE39_9FLAO</name>
<proteinExistence type="inferred from homology"/>
<keyword evidence="2 7" id="KW-0813">Transport</keyword>
<dbReference type="InterPro" id="IPR023996">
    <property type="entry name" value="TonB-dep_OMP_SusC/RagA"/>
</dbReference>
<evidence type="ECO:0000256" key="4">
    <source>
        <dbReference type="ARBA" id="ARBA00022692"/>
    </source>
</evidence>
<evidence type="ECO:0000256" key="6">
    <source>
        <dbReference type="ARBA" id="ARBA00023237"/>
    </source>
</evidence>
<keyword evidence="6 7" id="KW-0998">Cell outer membrane</keyword>
<dbReference type="InterPro" id="IPR008969">
    <property type="entry name" value="CarboxyPept-like_regulatory"/>
</dbReference>
<dbReference type="FunFam" id="2.170.130.10:FF:000003">
    <property type="entry name" value="SusC/RagA family TonB-linked outer membrane protein"/>
    <property type="match status" value="1"/>
</dbReference>
<dbReference type="InterPro" id="IPR039426">
    <property type="entry name" value="TonB-dep_rcpt-like"/>
</dbReference>
<dbReference type="Gene3D" id="2.170.130.10">
    <property type="entry name" value="TonB-dependent receptor, plug domain"/>
    <property type="match status" value="1"/>
</dbReference>
<gene>
    <name evidence="9" type="ORF">B7P33_05275</name>
</gene>
<dbReference type="SUPFAM" id="SSF49464">
    <property type="entry name" value="Carboxypeptidase regulatory domain-like"/>
    <property type="match status" value="1"/>
</dbReference>
<dbReference type="InterPro" id="IPR036942">
    <property type="entry name" value="Beta-barrel_TonB_sf"/>
</dbReference>
<dbReference type="GO" id="GO:0009279">
    <property type="term" value="C:cell outer membrane"/>
    <property type="evidence" value="ECO:0007669"/>
    <property type="project" value="UniProtKB-SubCell"/>
</dbReference>
<comment type="similarity">
    <text evidence="7">Belongs to the TonB-dependent receptor family.</text>
</comment>
<keyword evidence="3 7" id="KW-1134">Transmembrane beta strand</keyword>
<keyword evidence="10" id="KW-1185">Reference proteome</keyword>
<dbReference type="PROSITE" id="PS52016">
    <property type="entry name" value="TONB_DEPENDENT_REC_3"/>
    <property type="match status" value="1"/>
</dbReference>
<feature type="domain" description="TonB-dependent receptor plug" evidence="8">
    <location>
        <begin position="115"/>
        <end position="220"/>
    </location>
</feature>